<reference evidence="1 2" key="1">
    <citation type="journal article" date="2013" name="ISME J.">
        <title>By their genes ye shall know them: genomic signatures of predatory bacteria.</title>
        <authorList>
            <person name="Pasternak Z."/>
            <person name="Pietrokovski S."/>
            <person name="Rotem O."/>
            <person name="Gophna U."/>
            <person name="Lurie-Weinberger M.N."/>
            <person name="Jurkevitch E."/>
        </authorList>
    </citation>
    <scope>NUCLEOTIDE SEQUENCE [LARGE SCALE GENOMIC DNA]</scope>
    <source>
        <strain evidence="1 2">JSS</strain>
    </source>
</reference>
<keyword evidence="2" id="KW-1185">Reference proteome</keyword>
<gene>
    <name evidence="1" type="ORF">A11Q_1164</name>
</gene>
<evidence type="ECO:0000313" key="1">
    <source>
        <dbReference type="EMBL" id="AGH95380.1"/>
    </source>
</evidence>
<dbReference type="STRING" id="1184267.A11Q_1164"/>
<evidence type="ECO:0008006" key="3">
    <source>
        <dbReference type="Google" id="ProtNLM"/>
    </source>
</evidence>
<dbReference type="KEGG" id="bex:A11Q_1164"/>
<dbReference type="OrthoDB" id="5290976at2"/>
<dbReference type="HOGENOM" id="CLU_056131_0_0_7"/>
<dbReference type="InterPro" id="IPR010583">
    <property type="entry name" value="MipA"/>
</dbReference>
<dbReference type="eggNOG" id="COG3713">
    <property type="taxonomic scope" value="Bacteria"/>
</dbReference>
<dbReference type="Pfam" id="PF06629">
    <property type="entry name" value="MipA"/>
    <property type="match status" value="1"/>
</dbReference>
<dbReference type="RefSeq" id="WP_015469870.1">
    <property type="nucleotide sequence ID" value="NC_020813.1"/>
</dbReference>
<dbReference type="AlphaFoldDB" id="M4VA85"/>
<organism evidence="1 2">
    <name type="scientific">Pseudobdellovibrio exovorus JSS</name>
    <dbReference type="NCBI Taxonomy" id="1184267"/>
    <lineage>
        <taxon>Bacteria</taxon>
        <taxon>Pseudomonadati</taxon>
        <taxon>Bdellovibrionota</taxon>
        <taxon>Bdellovibrionia</taxon>
        <taxon>Bdellovibrionales</taxon>
        <taxon>Pseudobdellovibrionaceae</taxon>
        <taxon>Pseudobdellovibrio</taxon>
    </lineage>
</organism>
<protein>
    <recommendedName>
        <fullName evidence="3">MipA/OmpV family protein</fullName>
    </recommendedName>
</protein>
<accession>M4VA85</accession>
<dbReference type="Proteomes" id="UP000012040">
    <property type="component" value="Chromosome"/>
</dbReference>
<dbReference type="PATRIC" id="fig|1184267.3.peg.1178"/>
<evidence type="ECO:0000313" key="2">
    <source>
        <dbReference type="Proteomes" id="UP000012040"/>
    </source>
</evidence>
<name>M4VA85_9BACT</name>
<dbReference type="EMBL" id="CP003537">
    <property type="protein sequence ID" value="AGH95380.1"/>
    <property type="molecule type" value="Genomic_DNA"/>
</dbReference>
<proteinExistence type="predicted"/>
<sequence>MFFIFGFMLILNPTYANTRPEKALLEAGIVAAAGSTSDYPASDQIRPRFLPAPYIVYRGQVLKSDDQQGTRLHMLDHQHFSADMSFGGSFPAEGNHARQGMPDLDWTFEIGPRLLYYFAKDERKTVRLGLPLRAAFTTDFNTTRHIGYTLAPTFQVDWYDLPIPDLSLYFISTATFLTRGQAGYFYDVDARYATPERPTYHAREGYLGYDLSLAFKFSSATSRFLLVGGTRYADYGGSVNVSGPLHRKSNEWIYFAAIGFMLFESEAREIIY</sequence>